<dbReference type="InterPro" id="IPR006912">
    <property type="entry name" value="Harbinger_derived_prot"/>
</dbReference>
<gene>
    <name evidence="1" type="ORF">QYE76_070133</name>
</gene>
<dbReference type="AlphaFoldDB" id="A0AAD8SIS9"/>
<accession>A0AAD8SIS9</accession>
<organism evidence="1 2">
    <name type="scientific">Lolium multiflorum</name>
    <name type="common">Italian ryegrass</name>
    <name type="synonym">Lolium perenne subsp. multiflorum</name>
    <dbReference type="NCBI Taxonomy" id="4521"/>
    <lineage>
        <taxon>Eukaryota</taxon>
        <taxon>Viridiplantae</taxon>
        <taxon>Streptophyta</taxon>
        <taxon>Embryophyta</taxon>
        <taxon>Tracheophyta</taxon>
        <taxon>Spermatophyta</taxon>
        <taxon>Magnoliopsida</taxon>
        <taxon>Liliopsida</taxon>
        <taxon>Poales</taxon>
        <taxon>Poaceae</taxon>
        <taxon>BOP clade</taxon>
        <taxon>Pooideae</taxon>
        <taxon>Poodae</taxon>
        <taxon>Poeae</taxon>
        <taxon>Poeae Chloroplast Group 2 (Poeae type)</taxon>
        <taxon>Loliodinae</taxon>
        <taxon>Loliinae</taxon>
        <taxon>Lolium</taxon>
    </lineage>
</organism>
<protein>
    <submittedName>
        <fullName evidence="1">Uncharacterized protein</fullName>
    </submittedName>
</protein>
<sequence length="125" mass="13784">MDSDDEDIMAVLMDEELAVAAAARDAAGDDEHLAILVSHLAMIAKEDKPVIGGSAPGRHNSRPRQRMEGYCMLYADYFVDDTLHSDTCSDVFQKLVEGNASPVQFEINGHQYDKGYYLADGIYPI</sequence>
<name>A0AAD8SIS9_LOLMU</name>
<comment type="caution">
    <text evidence="1">The sequence shown here is derived from an EMBL/GenBank/DDBJ whole genome shotgun (WGS) entry which is preliminary data.</text>
</comment>
<reference evidence="1" key="1">
    <citation type="submission" date="2023-07" db="EMBL/GenBank/DDBJ databases">
        <title>A chromosome-level genome assembly of Lolium multiflorum.</title>
        <authorList>
            <person name="Chen Y."/>
            <person name="Copetti D."/>
            <person name="Kolliker R."/>
            <person name="Studer B."/>
        </authorList>
    </citation>
    <scope>NUCLEOTIDE SEQUENCE</scope>
    <source>
        <strain evidence="1">02402/16</strain>
        <tissue evidence="1">Leaf</tissue>
    </source>
</reference>
<keyword evidence="2" id="KW-1185">Reference proteome</keyword>
<dbReference type="Pfam" id="PF04827">
    <property type="entry name" value="Plant_tran"/>
    <property type="match status" value="1"/>
</dbReference>
<evidence type="ECO:0000313" key="1">
    <source>
        <dbReference type="EMBL" id="KAK1652328.1"/>
    </source>
</evidence>
<evidence type="ECO:0000313" key="2">
    <source>
        <dbReference type="Proteomes" id="UP001231189"/>
    </source>
</evidence>
<dbReference type="Proteomes" id="UP001231189">
    <property type="component" value="Unassembled WGS sequence"/>
</dbReference>
<dbReference type="EMBL" id="JAUUTY010000004">
    <property type="protein sequence ID" value="KAK1652328.1"/>
    <property type="molecule type" value="Genomic_DNA"/>
</dbReference>
<proteinExistence type="predicted"/>